<feature type="domain" description="Type II secretion system protein GspE N-terminal" evidence="2">
    <location>
        <begin position="63"/>
        <end position="150"/>
    </location>
</feature>
<dbReference type="Gene3D" id="3.30.300.160">
    <property type="entry name" value="Type II secretion system, protein E, N-terminal domain"/>
    <property type="match status" value="1"/>
</dbReference>
<protein>
    <recommendedName>
        <fullName evidence="2">Type II secretion system protein GspE N-terminal domain-containing protein</fullName>
    </recommendedName>
</protein>
<reference evidence="3" key="1">
    <citation type="submission" date="2020-07" db="EMBL/GenBank/DDBJ databases">
        <title>Huge and variable diversity of episymbiotic CPR bacteria and DPANN archaea in groundwater ecosystems.</title>
        <authorList>
            <person name="He C.Y."/>
            <person name="Keren R."/>
            <person name="Whittaker M."/>
            <person name="Farag I.F."/>
            <person name="Doudna J."/>
            <person name="Cate J.H.D."/>
            <person name="Banfield J.F."/>
        </authorList>
    </citation>
    <scope>NUCLEOTIDE SEQUENCE</scope>
    <source>
        <strain evidence="3">NC_groundwater_717_Ag_S-0.2um_59_8</strain>
    </source>
</reference>
<organism evidence="3 4">
    <name type="scientific">Tectimicrobiota bacterium</name>
    <dbReference type="NCBI Taxonomy" id="2528274"/>
    <lineage>
        <taxon>Bacteria</taxon>
        <taxon>Pseudomonadati</taxon>
        <taxon>Nitrospinota/Tectimicrobiota group</taxon>
        <taxon>Candidatus Tectimicrobiota</taxon>
    </lineage>
</organism>
<accession>A0A932GML0</accession>
<dbReference type="Gene3D" id="1.10.40.70">
    <property type="match status" value="1"/>
</dbReference>
<gene>
    <name evidence="3" type="ORF">HYY65_00910</name>
</gene>
<comment type="caution">
    <text evidence="3">The sequence shown here is derived from an EMBL/GenBank/DDBJ whole genome shotgun (WGS) entry which is preliminary data.</text>
</comment>
<sequence>MSSVRIGYERLGDIFLRQGKLTADQLDQALSRQRESGERLGSILVEMGFVSAYELLNVLGNQLRIPLASLDTYKALDRRLLHLVPEDFARQHSLIPLWKEGPLLLVAMADPFDIMVTDRLKFLTGCQIAPFIGVADEVEVALAENYRGGDTLEEVVRDISASERSPLEEEVDGSDAALAIQSEGSPA</sequence>
<evidence type="ECO:0000259" key="2">
    <source>
        <dbReference type="Pfam" id="PF05157"/>
    </source>
</evidence>
<dbReference type="Pfam" id="PF05157">
    <property type="entry name" value="MshEN"/>
    <property type="match status" value="1"/>
</dbReference>
<dbReference type="SUPFAM" id="SSF160246">
    <property type="entry name" value="EspE N-terminal domain-like"/>
    <property type="match status" value="1"/>
</dbReference>
<feature type="non-terminal residue" evidence="3">
    <location>
        <position position="187"/>
    </location>
</feature>
<dbReference type="Proteomes" id="UP000741360">
    <property type="component" value="Unassembled WGS sequence"/>
</dbReference>
<feature type="region of interest" description="Disordered" evidence="1">
    <location>
        <begin position="163"/>
        <end position="187"/>
    </location>
</feature>
<dbReference type="EMBL" id="JACPSX010000013">
    <property type="protein sequence ID" value="MBI3013635.1"/>
    <property type="molecule type" value="Genomic_DNA"/>
</dbReference>
<dbReference type="AlphaFoldDB" id="A0A932GML0"/>
<dbReference type="InterPro" id="IPR007831">
    <property type="entry name" value="T2SS_GspE_N"/>
</dbReference>
<evidence type="ECO:0000313" key="3">
    <source>
        <dbReference type="EMBL" id="MBI3013635.1"/>
    </source>
</evidence>
<evidence type="ECO:0000256" key="1">
    <source>
        <dbReference type="SAM" id="MobiDB-lite"/>
    </source>
</evidence>
<name>A0A932GML0_UNCTE</name>
<evidence type="ECO:0000313" key="4">
    <source>
        <dbReference type="Proteomes" id="UP000741360"/>
    </source>
</evidence>
<proteinExistence type="predicted"/>
<dbReference type="InterPro" id="IPR037257">
    <property type="entry name" value="T2SS_E_N_sf"/>
</dbReference>